<evidence type="ECO:0000313" key="7">
    <source>
        <dbReference type="Proteomes" id="UP000515291"/>
    </source>
</evidence>
<reference evidence="5" key="3">
    <citation type="journal article" date="2020" name="Mol. Plant Microbe Interact.">
        <title>Complete genome sequences of four natural Pseudomonas isolates that catabolize a wide range of aromatic compounds relevant to lignin valorization.</title>
        <authorList>
            <person name="Hatmaker E.A."/>
            <person name="Presle G."/>
            <person name="Cannon O."/>
            <person name="Guss A.M."/>
            <person name="Elkins J.G."/>
        </authorList>
    </citation>
    <scope>NUCLEOTIDE SEQUENCE</scope>
    <source>
        <strain evidence="5">581</strain>
    </source>
</reference>
<name>A0A163YS12_9BRAD</name>
<dbReference type="Proteomes" id="UP000515291">
    <property type="component" value="Chromosome"/>
</dbReference>
<dbReference type="SUPFAM" id="SSF52172">
    <property type="entry name" value="CheY-like"/>
    <property type="match status" value="1"/>
</dbReference>
<dbReference type="PANTHER" id="PTHR44591">
    <property type="entry name" value="STRESS RESPONSE REGULATOR PROTEIN 1"/>
    <property type="match status" value="1"/>
</dbReference>
<protein>
    <submittedName>
        <fullName evidence="5">Response regulator</fullName>
    </submittedName>
</protein>
<feature type="modified residue" description="4-aspartylphosphate" evidence="2">
    <location>
        <position position="59"/>
    </location>
</feature>
<dbReference type="InterPro" id="IPR001789">
    <property type="entry name" value="Sig_transdc_resp-reg_receiver"/>
</dbReference>
<dbReference type="AlphaFoldDB" id="A0A163YS12"/>
<evidence type="ECO:0000313" key="4">
    <source>
        <dbReference type="EMBL" id="KZD22493.1"/>
    </source>
</evidence>
<organism evidence="4 6">
    <name type="scientific">Tardiphaga robiniae</name>
    <dbReference type="NCBI Taxonomy" id="943830"/>
    <lineage>
        <taxon>Bacteria</taxon>
        <taxon>Pseudomonadati</taxon>
        <taxon>Pseudomonadota</taxon>
        <taxon>Alphaproteobacteria</taxon>
        <taxon>Hyphomicrobiales</taxon>
        <taxon>Nitrobacteraceae</taxon>
        <taxon>Tardiphaga</taxon>
    </lineage>
</organism>
<dbReference type="Proteomes" id="UP000076574">
    <property type="component" value="Unassembled WGS sequence"/>
</dbReference>
<dbReference type="RefSeq" id="WP_068735283.1">
    <property type="nucleotide sequence ID" value="NZ_CP050292.1"/>
</dbReference>
<dbReference type="STRING" id="943830.A4A58_10770"/>
<reference evidence="7" key="2">
    <citation type="journal article" date="2020" name="Mol. Plant Microbe">
        <title>Rhizobial microsymbionts of the narrowly endemic Oxytropis species growing in Kamchatka are characterized by significant genetic diversity and possess a set of genes that are associated with T3SS and T6SS secretion systems and can affect the development of symbiosis.</title>
        <authorList>
            <person name="Safronova V."/>
            <person name="Guro P."/>
            <person name="Sazanova A."/>
            <person name="Kuznetsova I."/>
            <person name="Belimov A."/>
            <person name="Yakubov V."/>
            <person name="Chirak E."/>
            <person name="Afonin A."/>
            <person name="Gogolev Y."/>
            <person name="Andronov E."/>
            <person name="Tikhonovich I."/>
        </authorList>
    </citation>
    <scope>NUCLEOTIDE SEQUENCE [LARGE SCALE GENOMIC DNA]</scope>
    <source>
        <strain evidence="7">581</strain>
    </source>
</reference>
<dbReference type="Gene3D" id="3.40.50.2300">
    <property type="match status" value="1"/>
</dbReference>
<sequence>MGYAHRSTALVVENDEAQRTLVSLLLEESEMNVIECESAEAAVLVLEESGDNVAMVFTDVELAGMMDGIELAYLAKQRFPDMHVIVTSGAPRVRRLPDGTLFMAKPWSPIDLLRAAQQSFH</sequence>
<dbReference type="EMBL" id="LVYV01000023">
    <property type="protein sequence ID" value="KZD22493.1"/>
    <property type="molecule type" value="Genomic_DNA"/>
</dbReference>
<dbReference type="GO" id="GO:0000160">
    <property type="term" value="P:phosphorelay signal transduction system"/>
    <property type="evidence" value="ECO:0007669"/>
    <property type="project" value="InterPro"/>
</dbReference>
<proteinExistence type="predicted"/>
<dbReference type="InterPro" id="IPR050595">
    <property type="entry name" value="Bact_response_regulator"/>
</dbReference>
<keyword evidence="1 2" id="KW-0597">Phosphoprotein</keyword>
<dbReference type="SMART" id="SM00448">
    <property type="entry name" value="REC"/>
    <property type="match status" value="1"/>
</dbReference>
<dbReference type="OrthoDB" id="9784719at2"/>
<reference evidence="4 6" key="1">
    <citation type="submission" date="2016-03" db="EMBL/GenBank/DDBJ databases">
        <title>Microsymbionts genomes from the relict species Vavilovia formosa (Stev.) Fed.</title>
        <authorList>
            <person name="Kopat V."/>
            <person name="Chirak E."/>
            <person name="Kimeklis A."/>
            <person name="Andronov E."/>
        </authorList>
    </citation>
    <scope>NUCLEOTIDE SEQUENCE [LARGE SCALE GENOMIC DNA]</scope>
    <source>
        <strain evidence="4 6">Vaf07</strain>
    </source>
</reference>
<evidence type="ECO:0000313" key="5">
    <source>
        <dbReference type="EMBL" id="QND72445.1"/>
    </source>
</evidence>
<evidence type="ECO:0000313" key="6">
    <source>
        <dbReference type="Proteomes" id="UP000076574"/>
    </source>
</evidence>
<dbReference type="EMBL" id="CP050292">
    <property type="protein sequence ID" value="QND72445.1"/>
    <property type="molecule type" value="Genomic_DNA"/>
</dbReference>
<evidence type="ECO:0000256" key="2">
    <source>
        <dbReference type="PROSITE-ProRule" id="PRU00169"/>
    </source>
</evidence>
<dbReference type="PROSITE" id="PS50110">
    <property type="entry name" value="RESPONSE_REGULATORY"/>
    <property type="match status" value="1"/>
</dbReference>
<dbReference type="Pfam" id="PF00072">
    <property type="entry name" value="Response_reg"/>
    <property type="match status" value="1"/>
</dbReference>
<keyword evidence="6" id="KW-1185">Reference proteome</keyword>
<dbReference type="KEGG" id="trb:HB776_15300"/>
<evidence type="ECO:0000256" key="1">
    <source>
        <dbReference type="ARBA" id="ARBA00022553"/>
    </source>
</evidence>
<dbReference type="PANTHER" id="PTHR44591:SF21">
    <property type="entry name" value="TWO-COMPONENT RESPONSE REGULATOR"/>
    <property type="match status" value="1"/>
</dbReference>
<dbReference type="InterPro" id="IPR011006">
    <property type="entry name" value="CheY-like_superfamily"/>
</dbReference>
<accession>A0A163YS12</accession>
<gene>
    <name evidence="4" type="ORF">A4A58_10770</name>
    <name evidence="5" type="ORF">HB776_15300</name>
</gene>
<evidence type="ECO:0000259" key="3">
    <source>
        <dbReference type="PROSITE" id="PS50110"/>
    </source>
</evidence>
<feature type="domain" description="Response regulatory" evidence="3">
    <location>
        <begin position="8"/>
        <end position="120"/>
    </location>
</feature>